<evidence type="ECO:0000313" key="1">
    <source>
        <dbReference type="EMBL" id="KAJ8494541.1"/>
    </source>
</evidence>
<dbReference type="EMBL" id="JAPEVG010000035">
    <property type="protein sequence ID" value="KAJ8494541.1"/>
    <property type="molecule type" value="Genomic_DNA"/>
</dbReference>
<keyword evidence="2" id="KW-1185">Reference proteome</keyword>
<accession>A0AAD7U012</accession>
<reference evidence="1" key="1">
    <citation type="submission" date="2022-11" db="EMBL/GenBank/DDBJ databases">
        <title>Genome Sequence of Cubamyces cubensis.</title>
        <authorList>
            <person name="Buettner E."/>
        </authorList>
    </citation>
    <scope>NUCLEOTIDE SEQUENCE</scope>
    <source>
        <strain evidence="1">MPL-01</strain>
    </source>
</reference>
<evidence type="ECO:0000313" key="2">
    <source>
        <dbReference type="Proteomes" id="UP001215151"/>
    </source>
</evidence>
<dbReference type="Proteomes" id="UP001215151">
    <property type="component" value="Unassembled WGS sequence"/>
</dbReference>
<name>A0AAD7U012_9APHY</name>
<comment type="caution">
    <text evidence="1">The sequence shown here is derived from an EMBL/GenBank/DDBJ whole genome shotgun (WGS) entry which is preliminary data.</text>
</comment>
<organism evidence="1 2">
    <name type="scientific">Trametes cubensis</name>
    <dbReference type="NCBI Taxonomy" id="1111947"/>
    <lineage>
        <taxon>Eukaryota</taxon>
        <taxon>Fungi</taxon>
        <taxon>Dikarya</taxon>
        <taxon>Basidiomycota</taxon>
        <taxon>Agaricomycotina</taxon>
        <taxon>Agaricomycetes</taxon>
        <taxon>Polyporales</taxon>
        <taxon>Polyporaceae</taxon>
        <taxon>Trametes</taxon>
    </lineage>
</organism>
<protein>
    <submittedName>
        <fullName evidence="1">Uncharacterized protein</fullName>
    </submittedName>
</protein>
<sequence>MLSSLFKNISSEPLPPPVADLLANPEQVKTRYPLGRGPRWRTSRAWARPGDTPSAAFYRMYEFLVVGWTVALRNEFEYFCVAHPDWAVADLPDPADERDPARYAVLAGLTELMCESFNRRVEHGLPRDAPAIVEDWEELARRPKVFEEVPEWAKKVQPLEEVLRIPDHEGVLVEADDPEACGPLKKLNVLVRHPHIHFV</sequence>
<proteinExistence type="predicted"/>
<gene>
    <name evidence="1" type="ORF">ONZ51_g2294</name>
</gene>
<dbReference type="AlphaFoldDB" id="A0AAD7U012"/>